<sequence length="218" mass="23664">MKFRTNAVGLVAGAGYRMMQAALPVQPEISPERDAALWALASRAGETGWTIPALRDSAGPDADLLFPGGRAELIEAWADLIDREMLRRMEEAGSEEQRLSWRVRQAVLTRLAILESYRAAERRAVACVSSPCAGGAAGRIMTRTLNTIWVAAGDDASGVTWITKRISLAGVYMPAFLSWLGGADRDTVERVLDSGLTRVRRIGDVKRILSSRPVARAA</sequence>
<gene>
    <name evidence="2" type="ORF">GOB84_16870</name>
</gene>
<dbReference type="RefSeq" id="WP_173578620.1">
    <property type="nucleotide sequence ID" value="NZ_WOSW01000058.1"/>
</dbReference>
<dbReference type="InterPro" id="IPR013718">
    <property type="entry name" value="COQ9_C"/>
</dbReference>
<evidence type="ECO:0000313" key="3">
    <source>
        <dbReference type="Proteomes" id="UP000615326"/>
    </source>
</evidence>
<dbReference type="Gene3D" id="1.10.357.10">
    <property type="entry name" value="Tetracycline Repressor, domain 2"/>
    <property type="match status" value="1"/>
</dbReference>
<proteinExistence type="predicted"/>
<evidence type="ECO:0000313" key="2">
    <source>
        <dbReference type="EMBL" id="NHO34177.1"/>
    </source>
</evidence>
<feature type="domain" description="COQ9 C-terminal" evidence="1">
    <location>
        <begin position="139"/>
        <end position="190"/>
    </location>
</feature>
<protein>
    <recommendedName>
        <fullName evidence="1">COQ9 C-terminal domain-containing protein</fullName>
    </recommendedName>
</protein>
<reference evidence="2 3" key="1">
    <citation type="journal article" date="2020" name="Int. J. Syst. Evol. Microbiol.">
        <title>Novel acetic acid bacteria from cider fermentations: Acetobacter conturbans sp. nov. and Acetobacter fallax sp. nov.</title>
        <authorList>
            <person name="Sombolestani A.S."/>
            <person name="Cleenwerck I."/>
            <person name="Cnockaert M."/>
            <person name="Borremans W."/>
            <person name="Wieme A.D."/>
            <person name="De Vuyst L."/>
            <person name="Vandamme P."/>
        </authorList>
    </citation>
    <scope>NUCLEOTIDE SEQUENCE [LARGE SCALE GENOMIC DNA]</scope>
    <source>
        <strain evidence="2 3">LMG 1637</strain>
    </source>
</reference>
<accession>A0ABX0KCK8</accession>
<evidence type="ECO:0000259" key="1">
    <source>
        <dbReference type="Pfam" id="PF08511"/>
    </source>
</evidence>
<keyword evidence="3" id="KW-1185">Reference proteome</keyword>
<dbReference type="Proteomes" id="UP000615326">
    <property type="component" value="Unassembled WGS sequence"/>
</dbReference>
<comment type="caution">
    <text evidence="2">The sequence shown here is derived from an EMBL/GenBank/DDBJ whole genome shotgun (WGS) entry which is preliminary data.</text>
</comment>
<dbReference type="Pfam" id="PF08511">
    <property type="entry name" value="COQ9"/>
    <property type="match status" value="1"/>
</dbReference>
<dbReference type="EMBL" id="WOSW01000058">
    <property type="protein sequence ID" value="NHO34177.1"/>
    <property type="molecule type" value="Genomic_DNA"/>
</dbReference>
<organism evidence="2 3">
    <name type="scientific">Acetobacter fallax</name>
    <dbReference type="NCBI Taxonomy" id="1737473"/>
    <lineage>
        <taxon>Bacteria</taxon>
        <taxon>Pseudomonadati</taxon>
        <taxon>Pseudomonadota</taxon>
        <taxon>Alphaproteobacteria</taxon>
        <taxon>Acetobacterales</taxon>
        <taxon>Acetobacteraceae</taxon>
        <taxon>Acetobacter</taxon>
    </lineage>
</organism>
<name>A0ABX0KCK8_9PROT</name>